<keyword evidence="4" id="KW-0833">Ubl conjugation pathway</keyword>
<protein>
    <recommendedName>
        <fullName evidence="7">SUMO-activating enzyme subunit 1</fullName>
    </recommendedName>
    <alternativeName>
        <fullName evidence="8">Ubiquitin-like 1-activating enzyme E1A</fullName>
    </alternativeName>
</protein>
<evidence type="ECO:0000256" key="9">
    <source>
        <dbReference type="SAM" id="MobiDB-lite"/>
    </source>
</evidence>
<dbReference type="InterPro" id="IPR035985">
    <property type="entry name" value="Ubiquitin-activating_enz"/>
</dbReference>
<evidence type="ECO:0000256" key="5">
    <source>
        <dbReference type="ARBA" id="ARBA00023242"/>
    </source>
</evidence>
<gene>
    <name evidence="11" type="ORF">OESDEN_02530</name>
</gene>
<keyword evidence="5" id="KW-0539">Nucleus</keyword>
<dbReference type="PANTHER" id="PTHR10953">
    <property type="entry name" value="UBIQUITIN-ACTIVATING ENZYME E1"/>
    <property type="match status" value="1"/>
</dbReference>
<comment type="pathway">
    <text evidence="2">Protein modification; protein sumoylation.</text>
</comment>
<dbReference type="InterPro" id="IPR000594">
    <property type="entry name" value="ThiF_NAD_FAD-bd"/>
</dbReference>
<sequence length="361" mass="39838">MSIGGVSDDASTSPSLGNGSGGLSKAEAEVYDRQIRLWGMEAQNRLRAANVLLYGLSGLGAEISKNLMLCGIRSLTLADDKVTVKDDLDSNFLLENDSVGKNRAKASTRKAQALNPMVKLEVLETSISSFTPELISKFTLLVLCDQNYSDVVFWDTKCRELNVGFIAGSVFGWMGFAFFDFNNHLFLCSVDKKQNAVCDADGGGTSSVPEAIDLDAENVLEKKKFLYPTVEEAFNVDWSKKQLIRKSRRLIPCSYFPLKAMLRAQKEDKLTTDDDANVKVLTEIWTEEVLMANHEIEKQTVQAERFDYFFGPQLSPVCAIVGGLAGQEAIKALSENERPLKNIFIYSALDSTGTMCDFPPS</sequence>
<dbReference type="Pfam" id="PF00899">
    <property type="entry name" value="ThiF"/>
    <property type="match status" value="1"/>
</dbReference>
<dbReference type="PANTHER" id="PTHR10953:SF162">
    <property type="entry name" value="SUMO-ACTIVATING ENZYME SUBUNIT 1"/>
    <property type="match status" value="1"/>
</dbReference>
<comment type="subcellular location">
    <subcellularLocation>
        <location evidence="1">Nucleus</location>
    </subcellularLocation>
</comment>
<evidence type="ECO:0000256" key="1">
    <source>
        <dbReference type="ARBA" id="ARBA00004123"/>
    </source>
</evidence>
<proteinExistence type="inferred from homology"/>
<dbReference type="GO" id="GO:0016925">
    <property type="term" value="P:protein sumoylation"/>
    <property type="evidence" value="ECO:0007669"/>
    <property type="project" value="TreeGrafter"/>
</dbReference>
<evidence type="ECO:0000313" key="11">
    <source>
        <dbReference type="EMBL" id="KHJ97488.1"/>
    </source>
</evidence>
<reference evidence="11 12" key="1">
    <citation type="submission" date="2014-03" db="EMBL/GenBank/DDBJ databases">
        <title>Draft genome of the hookworm Oesophagostomum dentatum.</title>
        <authorList>
            <person name="Mitreva M."/>
        </authorList>
    </citation>
    <scope>NUCLEOTIDE SEQUENCE [LARGE SCALE GENOMIC DNA]</scope>
    <source>
        <strain evidence="11 12">OD-Hann</strain>
    </source>
</reference>
<name>A0A0B1TIV1_OESDE</name>
<dbReference type="InterPro" id="IPR045886">
    <property type="entry name" value="ThiF/MoeB/HesA"/>
</dbReference>
<feature type="domain" description="THIF-type NAD/FAD binding fold" evidence="10">
    <location>
        <begin position="31"/>
        <end position="354"/>
    </location>
</feature>
<feature type="region of interest" description="Disordered" evidence="9">
    <location>
        <begin position="1"/>
        <end position="23"/>
    </location>
</feature>
<comment type="subunit">
    <text evidence="6">Heterodimer of SAE1 and UBA2/SAE2. The heterodimer corresponds to the two domains that are encoded on a single polypeptide chain in ubiquitin-activating enzyme E1. Interacts with UBE2I.</text>
</comment>
<dbReference type="AlphaFoldDB" id="A0A0B1TIV1"/>
<dbReference type="PRINTS" id="PR01849">
    <property type="entry name" value="UBIQUITINACT"/>
</dbReference>
<keyword evidence="12" id="KW-1185">Reference proteome</keyword>
<evidence type="ECO:0000256" key="7">
    <source>
        <dbReference type="ARBA" id="ARBA00044187"/>
    </source>
</evidence>
<accession>A0A0B1TIV1</accession>
<organism evidence="11 12">
    <name type="scientific">Oesophagostomum dentatum</name>
    <name type="common">Nodular worm</name>
    <dbReference type="NCBI Taxonomy" id="61180"/>
    <lineage>
        <taxon>Eukaryota</taxon>
        <taxon>Metazoa</taxon>
        <taxon>Ecdysozoa</taxon>
        <taxon>Nematoda</taxon>
        <taxon>Chromadorea</taxon>
        <taxon>Rhabditida</taxon>
        <taxon>Rhabditina</taxon>
        <taxon>Rhabditomorpha</taxon>
        <taxon>Strongyloidea</taxon>
        <taxon>Strongylidae</taxon>
        <taxon>Oesophagostomum</taxon>
    </lineage>
</organism>
<dbReference type="GO" id="GO:0031510">
    <property type="term" value="C:SUMO activating enzyme complex"/>
    <property type="evidence" value="ECO:0007669"/>
    <property type="project" value="TreeGrafter"/>
</dbReference>
<dbReference type="EMBL" id="KN549447">
    <property type="protein sequence ID" value="KHJ97488.1"/>
    <property type="molecule type" value="Genomic_DNA"/>
</dbReference>
<dbReference type="SUPFAM" id="SSF69572">
    <property type="entry name" value="Activating enzymes of the ubiquitin-like proteins"/>
    <property type="match status" value="1"/>
</dbReference>
<dbReference type="OrthoDB" id="10252231at2759"/>
<comment type="similarity">
    <text evidence="3">Belongs to the ubiquitin-activating E1 family.</text>
</comment>
<evidence type="ECO:0000256" key="3">
    <source>
        <dbReference type="ARBA" id="ARBA00005673"/>
    </source>
</evidence>
<dbReference type="InterPro" id="IPR000011">
    <property type="entry name" value="UBQ/SUMO-activ_enz_E1-like"/>
</dbReference>
<dbReference type="Proteomes" id="UP000053660">
    <property type="component" value="Unassembled WGS sequence"/>
</dbReference>
<evidence type="ECO:0000256" key="2">
    <source>
        <dbReference type="ARBA" id="ARBA00004718"/>
    </source>
</evidence>
<evidence type="ECO:0000313" key="12">
    <source>
        <dbReference type="Proteomes" id="UP000053660"/>
    </source>
</evidence>
<dbReference type="Gene3D" id="3.40.50.720">
    <property type="entry name" value="NAD(P)-binding Rossmann-like Domain"/>
    <property type="match status" value="1"/>
</dbReference>
<dbReference type="GO" id="GO:0019948">
    <property type="term" value="F:SUMO activating enzyme activity"/>
    <property type="evidence" value="ECO:0007669"/>
    <property type="project" value="TreeGrafter"/>
</dbReference>
<evidence type="ECO:0000259" key="10">
    <source>
        <dbReference type="Pfam" id="PF00899"/>
    </source>
</evidence>
<evidence type="ECO:0000256" key="8">
    <source>
        <dbReference type="ARBA" id="ARBA00044354"/>
    </source>
</evidence>
<evidence type="ECO:0000256" key="4">
    <source>
        <dbReference type="ARBA" id="ARBA00022786"/>
    </source>
</evidence>
<dbReference type="GO" id="GO:0005737">
    <property type="term" value="C:cytoplasm"/>
    <property type="evidence" value="ECO:0007669"/>
    <property type="project" value="TreeGrafter"/>
</dbReference>
<evidence type="ECO:0000256" key="6">
    <source>
        <dbReference type="ARBA" id="ARBA00026003"/>
    </source>
</evidence>